<dbReference type="AlphaFoldDB" id="A0A9W8HWP6"/>
<feature type="compositionally biased region" description="Polar residues" evidence="1">
    <location>
        <begin position="388"/>
        <end position="397"/>
    </location>
</feature>
<dbReference type="Proteomes" id="UP001140094">
    <property type="component" value="Unassembled WGS sequence"/>
</dbReference>
<feature type="region of interest" description="Disordered" evidence="1">
    <location>
        <begin position="830"/>
        <end position="880"/>
    </location>
</feature>
<dbReference type="Pfam" id="PF14438">
    <property type="entry name" value="SM-ATX"/>
    <property type="match status" value="1"/>
</dbReference>
<feature type="region of interest" description="Disordered" evidence="1">
    <location>
        <begin position="337"/>
        <end position="397"/>
    </location>
</feature>
<feature type="region of interest" description="Disordered" evidence="1">
    <location>
        <begin position="415"/>
        <end position="450"/>
    </location>
</feature>
<comment type="caution">
    <text evidence="3">The sequence shown here is derived from an EMBL/GenBank/DDBJ whole genome shotgun (WGS) entry which is preliminary data.</text>
</comment>
<accession>A0A9W8HWP6</accession>
<dbReference type="GO" id="GO:0034063">
    <property type="term" value="P:stress granule assembly"/>
    <property type="evidence" value="ECO:0007669"/>
    <property type="project" value="TreeGrafter"/>
</dbReference>
<protein>
    <submittedName>
        <fullName evidence="3">Poly(A)-binding protein binding protein</fullName>
    </submittedName>
</protein>
<feature type="compositionally biased region" description="Pro residues" evidence="1">
    <location>
        <begin position="839"/>
        <end position="849"/>
    </location>
</feature>
<reference evidence="3" key="1">
    <citation type="submission" date="2022-07" db="EMBL/GenBank/DDBJ databases">
        <title>Phylogenomic reconstructions and comparative analyses of Kickxellomycotina fungi.</title>
        <authorList>
            <person name="Reynolds N.K."/>
            <person name="Stajich J.E."/>
            <person name="Barry K."/>
            <person name="Grigoriev I.V."/>
            <person name="Crous P."/>
            <person name="Smith M.E."/>
        </authorList>
    </citation>
    <scope>NUCLEOTIDE SEQUENCE</scope>
    <source>
        <strain evidence="3">NRRL 1565</strain>
    </source>
</reference>
<evidence type="ECO:0000256" key="1">
    <source>
        <dbReference type="SAM" id="MobiDB-lite"/>
    </source>
</evidence>
<feature type="region of interest" description="Disordered" evidence="1">
    <location>
        <begin position="667"/>
        <end position="691"/>
    </location>
</feature>
<feature type="compositionally biased region" description="Polar residues" evidence="1">
    <location>
        <begin position="41"/>
        <end position="57"/>
    </location>
</feature>
<dbReference type="Pfam" id="PF06741">
    <property type="entry name" value="LsmAD"/>
    <property type="match status" value="1"/>
</dbReference>
<feature type="region of interest" description="Disordered" evidence="1">
    <location>
        <begin position="1"/>
        <end position="92"/>
    </location>
</feature>
<feature type="domain" description="LsmAD" evidence="2">
    <location>
        <begin position="265"/>
        <end position="338"/>
    </location>
</feature>
<dbReference type="SMART" id="SM01272">
    <property type="entry name" value="LsmAD"/>
    <property type="match status" value="1"/>
</dbReference>
<evidence type="ECO:0000313" key="3">
    <source>
        <dbReference type="EMBL" id="KAJ2802877.1"/>
    </source>
</evidence>
<dbReference type="GO" id="GO:0010494">
    <property type="term" value="C:cytoplasmic stress granule"/>
    <property type="evidence" value="ECO:0007669"/>
    <property type="project" value="TreeGrafter"/>
</dbReference>
<keyword evidence="4" id="KW-1185">Reference proteome</keyword>
<proteinExistence type="predicted"/>
<gene>
    <name evidence="3" type="primary">PBP1</name>
    <name evidence="3" type="ORF">H4R20_003107</name>
</gene>
<dbReference type="PANTHER" id="PTHR12854:SF7">
    <property type="entry name" value="ATAXIN-2 HOMOLOG"/>
    <property type="match status" value="1"/>
</dbReference>
<feature type="compositionally biased region" description="Low complexity" evidence="1">
    <location>
        <begin position="10"/>
        <end position="31"/>
    </location>
</feature>
<feature type="region of interest" description="Disordered" evidence="1">
    <location>
        <begin position="527"/>
        <end position="654"/>
    </location>
</feature>
<name>A0A9W8HWP6_9FUNG</name>
<feature type="region of interest" description="Disordered" evidence="1">
    <location>
        <begin position="912"/>
        <end position="978"/>
    </location>
</feature>
<feature type="compositionally biased region" description="Low complexity" evidence="1">
    <location>
        <begin position="541"/>
        <end position="568"/>
    </location>
</feature>
<dbReference type="PANTHER" id="PTHR12854">
    <property type="entry name" value="ATAXIN 2-RELATED"/>
    <property type="match status" value="1"/>
</dbReference>
<dbReference type="InterPro" id="IPR045117">
    <property type="entry name" value="ATXN2-like"/>
</dbReference>
<evidence type="ECO:0000259" key="2">
    <source>
        <dbReference type="SMART" id="SM01272"/>
    </source>
</evidence>
<sequence length="978" mass="102316">MATFNDSVRGSKLSSGSTGTQKGKTGSWSSGPPQFGRTHHGSSASNRQSRAPQSHSAAGTGPSGKRNFGSVMGGNNGGTSPSGIRAATSVPRAQPQDAVSQAFYNGLIEGEDSDQVDAMHKRLLCLLSYLVGTPVRVTTTSGEIYLGILCSINPNDAQSVVLRYAYAQHSGKTTRPTDTLLIHGDDCLDIRGVVAFADDSVTGSTRAAFRTDADISGGGAQAAARELHRWVPDESEGLDALENGLETASGTSKGWDQFATNERLFGLTTDFDEEIYTTKLDRNRSDFKEREREAIRIAQEIQSAPFLNSHVAEERHELAADGGDAMDEEDRYGAVLRPSAAPGKYVPPYLRSKADSGSKGKQQASPGGKPGSEPPARLSVSPEADTSRVGTPEQSVQHNNAMAAAALAKLNIRTTGHSSTQSTEDAEKSVSIDGGSLRPGMDPGAASPSLAADPAITALSRTPNTLANNKLANLRGHKHRAEIAAISKPMADITEKLNSERERIQQHKQALLKSRMSELVKFHKSFKLNTPMPEDVAEIVGAKSKGAAGRSASTDTASSSGPSSSASASKERDARSPPALGQHTKNATPEHPAKAEIVPPSPKDASQTARPPVDEGDGGKQRVQQRPGMPDKVDAVTTGGPTKLPEEANKAPKKASFKLNAKASSFKPSASASPFVPRAGTSSSRASSSAGGAEYNVFFGRRALNKSPLALWDGALRLPEDAVDGSAAPTWPFGSRTYRCQFVSEEPEAMYPPQGYMPPYGYGYYQPYQYPPQMPMVPPGQATRISASSPYTVTAAAPYGGASGGGAYGSGPYVSTAGYPSPVVVPTGRSPATSAANVPTPPTANPPPHIQISNGLGAGSANAQVTTTPDLGPAMAPGQAMPQPQPMHMHMGMVPPPPMPFNGMHAGGYVGPSLSQGYPPPPPPQPQSMGIPMGYAHFPPAQPYGTSPPNMAMMHGGSPHPEQSKPGTANHHPSGYSH</sequence>
<dbReference type="InterPro" id="IPR009604">
    <property type="entry name" value="LsmAD_domain"/>
</dbReference>
<organism evidence="3 4">
    <name type="scientific">Coemansia guatemalensis</name>
    <dbReference type="NCBI Taxonomy" id="2761395"/>
    <lineage>
        <taxon>Eukaryota</taxon>
        <taxon>Fungi</taxon>
        <taxon>Fungi incertae sedis</taxon>
        <taxon>Zoopagomycota</taxon>
        <taxon>Kickxellomycotina</taxon>
        <taxon>Kickxellomycetes</taxon>
        <taxon>Kickxellales</taxon>
        <taxon>Kickxellaceae</taxon>
        <taxon>Coemansia</taxon>
    </lineage>
</organism>
<dbReference type="GO" id="GO:0003729">
    <property type="term" value="F:mRNA binding"/>
    <property type="evidence" value="ECO:0007669"/>
    <property type="project" value="TreeGrafter"/>
</dbReference>
<dbReference type="EMBL" id="JANBUO010000598">
    <property type="protein sequence ID" value="KAJ2802877.1"/>
    <property type="molecule type" value="Genomic_DNA"/>
</dbReference>
<evidence type="ECO:0000313" key="4">
    <source>
        <dbReference type="Proteomes" id="UP001140094"/>
    </source>
</evidence>
<dbReference type="InterPro" id="IPR025852">
    <property type="entry name" value="SM_dom_ATX"/>
</dbReference>
<dbReference type="OrthoDB" id="2275718at2759"/>